<dbReference type="InterPro" id="IPR017941">
    <property type="entry name" value="Rieske_2Fe-2S"/>
</dbReference>
<evidence type="ECO:0000256" key="2">
    <source>
        <dbReference type="ARBA" id="ARBA00010651"/>
    </source>
</evidence>
<evidence type="ECO:0000313" key="21">
    <source>
        <dbReference type="EMBL" id="EKX34091.1"/>
    </source>
</evidence>
<dbReference type="Proteomes" id="UP000011087">
    <property type="component" value="Unassembled WGS sequence"/>
</dbReference>
<evidence type="ECO:0000256" key="11">
    <source>
        <dbReference type="ARBA" id="ARBA00023004"/>
    </source>
</evidence>
<dbReference type="Gene3D" id="1.20.5.700">
    <property type="entry name" value="Single helix bin"/>
    <property type="match status" value="1"/>
</dbReference>
<keyword evidence="4" id="KW-0813">Transport</keyword>
<dbReference type="InterPro" id="IPR036922">
    <property type="entry name" value="Rieske_2Fe-2S_sf"/>
</dbReference>
<name>L1ICW3_GUITC</name>
<dbReference type="HOGENOM" id="CLU_055690_8_0_1"/>
<dbReference type="OMA" id="FTPWTET"/>
<dbReference type="KEGG" id="gtt:GUITHDRAFT_183242"/>
<dbReference type="GO" id="GO:0009496">
    <property type="term" value="F:plastoquinol--plastocyanin reductase activity"/>
    <property type="evidence" value="ECO:0007669"/>
    <property type="project" value="UniProtKB-EC"/>
</dbReference>
<evidence type="ECO:0000256" key="19">
    <source>
        <dbReference type="SAM" id="SignalP"/>
    </source>
</evidence>
<evidence type="ECO:0000256" key="16">
    <source>
        <dbReference type="ARBA" id="ARBA00047828"/>
    </source>
</evidence>
<evidence type="ECO:0000256" key="15">
    <source>
        <dbReference type="ARBA" id="ARBA00034078"/>
    </source>
</evidence>
<evidence type="ECO:0000313" key="23">
    <source>
        <dbReference type="Proteomes" id="UP000011087"/>
    </source>
</evidence>
<dbReference type="PRINTS" id="PR00162">
    <property type="entry name" value="RIESKE"/>
</dbReference>
<evidence type="ECO:0000256" key="12">
    <source>
        <dbReference type="ARBA" id="ARBA00023014"/>
    </source>
</evidence>
<dbReference type="GO" id="GO:0046872">
    <property type="term" value="F:metal ion binding"/>
    <property type="evidence" value="ECO:0007669"/>
    <property type="project" value="UniProtKB-KW"/>
</dbReference>
<evidence type="ECO:0000256" key="1">
    <source>
        <dbReference type="ARBA" id="ARBA00004167"/>
    </source>
</evidence>
<dbReference type="HAMAP" id="MF_01335">
    <property type="entry name" value="Cytb6_f_Rieske"/>
    <property type="match status" value="1"/>
</dbReference>
<dbReference type="PROSITE" id="PS51296">
    <property type="entry name" value="RIESKE"/>
    <property type="match status" value="1"/>
</dbReference>
<evidence type="ECO:0000256" key="3">
    <source>
        <dbReference type="ARBA" id="ARBA00012952"/>
    </source>
</evidence>
<reference evidence="21 23" key="1">
    <citation type="journal article" date="2012" name="Nature">
        <title>Algal genomes reveal evolutionary mosaicism and the fate of nucleomorphs.</title>
        <authorList>
            <consortium name="DOE Joint Genome Institute"/>
            <person name="Curtis B.A."/>
            <person name="Tanifuji G."/>
            <person name="Burki F."/>
            <person name="Gruber A."/>
            <person name="Irimia M."/>
            <person name="Maruyama S."/>
            <person name="Arias M.C."/>
            <person name="Ball S.G."/>
            <person name="Gile G.H."/>
            <person name="Hirakawa Y."/>
            <person name="Hopkins J.F."/>
            <person name="Kuo A."/>
            <person name="Rensing S.A."/>
            <person name="Schmutz J."/>
            <person name="Symeonidi A."/>
            <person name="Elias M."/>
            <person name="Eveleigh R.J."/>
            <person name="Herman E.K."/>
            <person name="Klute M.J."/>
            <person name="Nakayama T."/>
            <person name="Obornik M."/>
            <person name="Reyes-Prieto A."/>
            <person name="Armbrust E.V."/>
            <person name="Aves S.J."/>
            <person name="Beiko R.G."/>
            <person name="Coutinho P."/>
            <person name="Dacks J.B."/>
            <person name="Durnford D.G."/>
            <person name="Fast N.M."/>
            <person name="Green B.R."/>
            <person name="Grisdale C.J."/>
            <person name="Hempel F."/>
            <person name="Henrissat B."/>
            <person name="Hoppner M.P."/>
            <person name="Ishida K."/>
            <person name="Kim E."/>
            <person name="Koreny L."/>
            <person name="Kroth P.G."/>
            <person name="Liu Y."/>
            <person name="Malik S.B."/>
            <person name="Maier U.G."/>
            <person name="McRose D."/>
            <person name="Mock T."/>
            <person name="Neilson J.A."/>
            <person name="Onodera N.T."/>
            <person name="Poole A.M."/>
            <person name="Pritham E.J."/>
            <person name="Richards T.A."/>
            <person name="Rocap G."/>
            <person name="Roy S.W."/>
            <person name="Sarai C."/>
            <person name="Schaack S."/>
            <person name="Shirato S."/>
            <person name="Slamovits C.H."/>
            <person name="Spencer D.F."/>
            <person name="Suzuki S."/>
            <person name="Worden A.Z."/>
            <person name="Zauner S."/>
            <person name="Barry K."/>
            <person name="Bell C."/>
            <person name="Bharti A.K."/>
            <person name="Crow J.A."/>
            <person name="Grimwood J."/>
            <person name="Kramer R."/>
            <person name="Lindquist E."/>
            <person name="Lucas S."/>
            <person name="Salamov A."/>
            <person name="McFadden G.I."/>
            <person name="Lane C.E."/>
            <person name="Keeling P.J."/>
            <person name="Gray M.W."/>
            <person name="Grigoriev I.V."/>
            <person name="Archibald J.M."/>
        </authorList>
    </citation>
    <scope>NUCLEOTIDE SEQUENCE</scope>
    <source>
        <strain evidence="21 23">CCMP2712</strain>
    </source>
</reference>
<reference evidence="23" key="2">
    <citation type="submission" date="2012-11" db="EMBL/GenBank/DDBJ databases">
        <authorList>
            <person name="Kuo A."/>
            <person name="Curtis B.A."/>
            <person name="Tanifuji G."/>
            <person name="Burki F."/>
            <person name="Gruber A."/>
            <person name="Irimia M."/>
            <person name="Maruyama S."/>
            <person name="Arias M.C."/>
            <person name="Ball S.G."/>
            <person name="Gile G.H."/>
            <person name="Hirakawa Y."/>
            <person name="Hopkins J.F."/>
            <person name="Rensing S.A."/>
            <person name="Schmutz J."/>
            <person name="Symeonidi A."/>
            <person name="Elias M."/>
            <person name="Eveleigh R.J."/>
            <person name="Herman E.K."/>
            <person name="Klute M.J."/>
            <person name="Nakayama T."/>
            <person name="Obornik M."/>
            <person name="Reyes-Prieto A."/>
            <person name="Armbrust E.V."/>
            <person name="Aves S.J."/>
            <person name="Beiko R.G."/>
            <person name="Coutinho P."/>
            <person name="Dacks J.B."/>
            <person name="Durnford D.G."/>
            <person name="Fast N.M."/>
            <person name="Green B.R."/>
            <person name="Grisdale C."/>
            <person name="Hempe F."/>
            <person name="Henrissat B."/>
            <person name="Hoppner M.P."/>
            <person name="Ishida K.-I."/>
            <person name="Kim E."/>
            <person name="Koreny L."/>
            <person name="Kroth P.G."/>
            <person name="Liu Y."/>
            <person name="Malik S.-B."/>
            <person name="Maier U.G."/>
            <person name="McRose D."/>
            <person name="Mock T."/>
            <person name="Neilson J.A."/>
            <person name="Onodera N.T."/>
            <person name="Poole A.M."/>
            <person name="Pritham E.J."/>
            <person name="Richards T.A."/>
            <person name="Rocap G."/>
            <person name="Roy S.W."/>
            <person name="Sarai C."/>
            <person name="Schaack S."/>
            <person name="Shirato S."/>
            <person name="Slamovits C.H."/>
            <person name="Spencer D.F."/>
            <person name="Suzuki S."/>
            <person name="Worden A.Z."/>
            <person name="Zauner S."/>
            <person name="Barry K."/>
            <person name="Bell C."/>
            <person name="Bharti A.K."/>
            <person name="Crow J.A."/>
            <person name="Grimwood J."/>
            <person name="Kramer R."/>
            <person name="Lindquist E."/>
            <person name="Lucas S."/>
            <person name="Salamov A."/>
            <person name="McFadden G.I."/>
            <person name="Lane C.E."/>
            <person name="Keeling P.J."/>
            <person name="Gray M.W."/>
            <person name="Grigoriev I.V."/>
            <person name="Archibald J.M."/>
        </authorList>
    </citation>
    <scope>NUCLEOTIDE SEQUENCE</scope>
    <source>
        <strain evidence="23">CCMP2712</strain>
    </source>
</reference>
<reference evidence="22" key="3">
    <citation type="submission" date="2016-03" db="UniProtKB">
        <authorList>
            <consortium name="EnsemblProtists"/>
        </authorList>
    </citation>
    <scope>IDENTIFICATION</scope>
</reference>
<accession>L1ICW3</accession>
<keyword evidence="6" id="KW-0001">2Fe-2S</keyword>
<dbReference type="STRING" id="905079.L1ICW3"/>
<dbReference type="InterPro" id="IPR014349">
    <property type="entry name" value="Rieske_Fe-S_prot"/>
</dbReference>
<dbReference type="EnsemblProtists" id="EKX34091">
    <property type="protein sequence ID" value="EKX34091"/>
    <property type="gene ID" value="GUITHDRAFT_183242"/>
</dbReference>
<keyword evidence="9" id="KW-0249">Electron transport</keyword>
<dbReference type="PaxDb" id="55529-EKX34091"/>
<keyword evidence="10 18" id="KW-1133">Transmembrane helix</keyword>
<evidence type="ECO:0000256" key="9">
    <source>
        <dbReference type="ARBA" id="ARBA00022982"/>
    </source>
</evidence>
<dbReference type="CDD" id="cd03471">
    <property type="entry name" value="Rieske_cytochrome_b6f"/>
    <property type="match status" value="1"/>
</dbReference>
<evidence type="ECO:0000256" key="18">
    <source>
        <dbReference type="SAM" id="Phobius"/>
    </source>
</evidence>
<evidence type="ECO:0000256" key="13">
    <source>
        <dbReference type="ARBA" id="ARBA00023136"/>
    </source>
</evidence>
<dbReference type="Pfam" id="PF25471">
    <property type="entry name" value="TM_PetC"/>
    <property type="match status" value="1"/>
</dbReference>
<comment type="catalytic activity">
    <reaction evidence="16">
        <text>2 oxidized [plastocyanin] + a plastoquinol + 2 H(+)(in) = 2 reduced [plastocyanin] + a plastoquinone + 4 H(+)(out)</text>
        <dbReference type="Rhea" id="RHEA:22148"/>
        <dbReference type="Rhea" id="RHEA-COMP:9561"/>
        <dbReference type="Rhea" id="RHEA-COMP:9562"/>
        <dbReference type="Rhea" id="RHEA-COMP:10039"/>
        <dbReference type="Rhea" id="RHEA-COMP:10040"/>
        <dbReference type="ChEBI" id="CHEBI:15378"/>
        <dbReference type="ChEBI" id="CHEBI:17757"/>
        <dbReference type="ChEBI" id="CHEBI:29036"/>
        <dbReference type="ChEBI" id="CHEBI:49552"/>
        <dbReference type="ChEBI" id="CHEBI:62192"/>
        <dbReference type="EC" id="7.1.1.6"/>
    </reaction>
</comment>
<evidence type="ECO:0000256" key="14">
    <source>
        <dbReference type="ARBA" id="ARBA00023157"/>
    </source>
</evidence>
<organism evidence="21">
    <name type="scientific">Guillardia theta (strain CCMP2712)</name>
    <name type="common">Cryptophyte</name>
    <dbReference type="NCBI Taxonomy" id="905079"/>
    <lineage>
        <taxon>Eukaryota</taxon>
        <taxon>Cryptophyceae</taxon>
        <taxon>Pyrenomonadales</taxon>
        <taxon>Geminigeraceae</taxon>
        <taxon>Guillardia</taxon>
    </lineage>
</organism>
<evidence type="ECO:0000256" key="8">
    <source>
        <dbReference type="ARBA" id="ARBA00022967"/>
    </source>
</evidence>
<evidence type="ECO:0000256" key="5">
    <source>
        <dbReference type="ARBA" id="ARBA00022692"/>
    </source>
</evidence>
<dbReference type="EMBL" id="JH993120">
    <property type="protein sequence ID" value="EKX34091.1"/>
    <property type="molecule type" value="Genomic_DNA"/>
</dbReference>
<proteinExistence type="inferred from homology"/>
<keyword evidence="23" id="KW-1185">Reference proteome</keyword>
<dbReference type="Gene3D" id="2.102.10.10">
    <property type="entry name" value="Rieske [2Fe-2S] iron-sulphur domain"/>
    <property type="match status" value="1"/>
</dbReference>
<evidence type="ECO:0000256" key="17">
    <source>
        <dbReference type="ARBA" id="ARBA00060385"/>
    </source>
</evidence>
<feature type="domain" description="Rieske" evidence="20">
    <location>
        <begin position="114"/>
        <end position="210"/>
    </location>
</feature>
<protein>
    <recommendedName>
        <fullName evidence="3">plastoquinol--plastocyanin reductase</fullName>
        <ecNumber evidence="3">7.1.1.6</ecNumber>
    </recommendedName>
</protein>
<dbReference type="InterPro" id="IPR005805">
    <property type="entry name" value="Rieske_Fe-S_prot_C"/>
</dbReference>
<dbReference type="OrthoDB" id="1637982at2759"/>
<evidence type="ECO:0000256" key="10">
    <source>
        <dbReference type="ARBA" id="ARBA00022989"/>
    </source>
</evidence>
<comment type="similarity">
    <text evidence="2">Belongs to the Rieske iron-sulfur protein family.</text>
</comment>
<keyword evidence="5 18" id="KW-0812">Transmembrane</keyword>
<dbReference type="GeneID" id="17290809"/>
<dbReference type="GO" id="GO:0051537">
    <property type="term" value="F:2 iron, 2 sulfur cluster binding"/>
    <property type="evidence" value="ECO:0007669"/>
    <property type="project" value="UniProtKB-KW"/>
</dbReference>
<dbReference type="eggNOG" id="KOG1671">
    <property type="taxonomic scope" value="Eukaryota"/>
</dbReference>
<feature type="signal peptide" evidence="19">
    <location>
        <begin position="1"/>
        <end position="16"/>
    </location>
</feature>
<dbReference type="SUPFAM" id="SSF50022">
    <property type="entry name" value="ISP domain"/>
    <property type="match status" value="1"/>
</dbReference>
<keyword evidence="12" id="KW-0411">Iron-sulfur</keyword>
<evidence type="ECO:0000259" key="20">
    <source>
        <dbReference type="PROSITE" id="PS51296"/>
    </source>
</evidence>
<keyword evidence="7" id="KW-0479">Metal-binding</keyword>
<comment type="subcellular location">
    <subcellularLocation>
        <location evidence="1">Membrane</location>
        <topology evidence="1">Single-pass membrane protein</topology>
    </subcellularLocation>
    <subcellularLocation>
        <location evidence="17">Thylakoid</location>
    </subcellularLocation>
</comment>
<evidence type="ECO:0000313" key="22">
    <source>
        <dbReference type="EnsemblProtists" id="EKX34091"/>
    </source>
</evidence>
<comment type="cofactor">
    <cofactor evidence="15">
        <name>[2Fe-2S] cluster</name>
        <dbReference type="ChEBI" id="CHEBI:190135"/>
    </cofactor>
</comment>
<evidence type="ECO:0000256" key="7">
    <source>
        <dbReference type="ARBA" id="ARBA00022723"/>
    </source>
</evidence>
<evidence type="ECO:0000256" key="4">
    <source>
        <dbReference type="ARBA" id="ARBA00022448"/>
    </source>
</evidence>
<gene>
    <name evidence="21" type="primary">PetC</name>
    <name evidence="21" type="ORF">GUITHDRAFT_183242</name>
</gene>
<keyword evidence="11" id="KW-0408">Iron</keyword>
<dbReference type="PANTHER" id="PTHR10134">
    <property type="entry name" value="CYTOCHROME B-C1 COMPLEX SUBUNIT RIESKE, MITOCHONDRIAL"/>
    <property type="match status" value="1"/>
</dbReference>
<keyword evidence="13 18" id="KW-0472">Membrane</keyword>
<sequence>MLRATVVAALVGAASAFSVAPVAGPASLAKADASMRIRSAPRTSSRVAPKMSASDGFVPDMGRRQLMNALLLGSVSGPLLVLPAVLISYLVPAKAGGGGGGTVAKDALGNDVKIENWLKTHGPGDRSLVQGLKGDATYLIVNDDKALENFAVNAVCTHLGCVVPWNKAANKFCCPCHGSQYDKNGKVVRGPAPLSLALAKRGEQDGTVVLSSWTETDFRTGTAPWWKA</sequence>
<keyword evidence="8" id="KW-1278">Translocase</keyword>
<feature type="transmembrane region" description="Helical" evidence="18">
    <location>
        <begin position="69"/>
        <end position="91"/>
    </location>
</feature>
<evidence type="ECO:0000256" key="6">
    <source>
        <dbReference type="ARBA" id="ARBA00022714"/>
    </source>
</evidence>
<keyword evidence="19" id="KW-0732">Signal</keyword>
<dbReference type="RefSeq" id="XP_005821071.1">
    <property type="nucleotide sequence ID" value="XM_005821014.1"/>
</dbReference>
<dbReference type="EC" id="7.1.1.6" evidence="3"/>
<dbReference type="InterPro" id="IPR023960">
    <property type="entry name" value="Cyt_b6_f_Rieske"/>
</dbReference>
<keyword evidence="14" id="KW-1015">Disulfide bond</keyword>
<dbReference type="InterPro" id="IPR057415">
    <property type="entry name" value="TM_PetC"/>
</dbReference>
<feature type="chain" id="PRO_5008769889" description="plastoquinol--plastocyanin reductase" evidence="19">
    <location>
        <begin position="17"/>
        <end position="228"/>
    </location>
</feature>
<dbReference type="GO" id="GO:0009579">
    <property type="term" value="C:thylakoid"/>
    <property type="evidence" value="ECO:0007669"/>
    <property type="project" value="UniProtKB-SubCell"/>
</dbReference>
<dbReference type="GO" id="GO:0016020">
    <property type="term" value="C:membrane"/>
    <property type="evidence" value="ECO:0007669"/>
    <property type="project" value="UniProtKB-SubCell"/>
</dbReference>
<dbReference type="Pfam" id="PF00355">
    <property type="entry name" value="Rieske"/>
    <property type="match status" value="1"/>
</dbReference>
<dbReference type="FunFam" id="2.102.10.10:FF:000007">
    <property type="entry name" value="Cytochrome b6-f complex iron-sulfur subunit"/>
    <property type="match status" value="1"/>
</dbReference>
<dbReference type="AlphaFoldDB" id="L1ICW3"/>
<dbReference type="NCBIfam" id="NF010001">
    <property type="entry name" value="PRK13474.1"/>
    <property type="match status" value="1"/>
</dbReference>